<dbReference type="PROSITE" id="PS51464">
    <property type="entry name" value="SIS"/>
    <property type="match status" value="1"/>
</dbReference>
<dbReference type="EMBL" id="FOCF01000009">
    <property type="protein sequence ID" value="SEN64414.1"/>
    <property type="molecule type" value="Genomic_DNA"/>
</dbReference>
<feature type="binding site" evidence="5">
    <location>
        <position position="88"/>
    </location>
    <ligand>
        <name>Zn(2+)</name>
        <dbReference type="ChEBI" id="CHEBI:29105"/>
    </ligand>
</feature>
<dbReference type="InterPro" id="IPR050986">
    <property type="entry name" value="GutQ/KpsF_isomerases"/>
</dbReference>
<evidence type="ECO:0000256" key="4">
    <source>
        <dbReference type="PIRNR" id="PIRNR004692"/>
    </source>
</evidence>
<keyword evidence="11" id="KW-1185">Reference proteome</keyword>
<dbReference type="Gene3D" id="3.10.580.10">
    <property type="entry name" value="CBS-domain"/>
    <property type="match status" value="1"/>
</dbReference>
<keyword evidence="3 7" id="KW-0129">CBS domain</keyword>
<dbReference type="Pfam" id="PF01380">
    <property type="entry name" value="SIS"/>
    <property type="match status" value="1"/>
</dbReference>
<dbReference type="GO" id="GO:0046872">
    <property type="term" value="F:metal ion binding"/>
    <property type="evidence" value="ECO:0007669"/>
    <property type="project" value="UniProtKB-KW"/>
</dbReference>
<dbReference type="FunFam" id="3.40.50.10490:FF:000011">
    <property type="entry name" value="Arabinose 5-phosphate isomerase"/>
    <property type="match status" value="1"/>
</dbReference>
<dbReference type="InterPro" id="IPR004800">
    <property type="entry name" value="KdsD/KpsF-type"/>
</dbReference>
<dbReference type="CDD" id="cd05014">
    <property type="entry name" value="SIS_Kpsf"/>
    <property type="match status" value="1"/>
</dbReference>
<feature type="site" description="Catalytically relevant" evidence="6">
    <location>
        <position position="158"/>
    </location>
</feature>
<dbReference type="CDD" id="cd04604">
    <property type="entry name" value="CBS_pair_SIS_assoc"/>
    <property type="match status" value="1"/>
</dbReference>
<evidence type="ECO:0000256" key="1">
    <source>
        <dbReference type="ARBA" id="ARBA00008165"/>
    </source>
</evidence>
<proteinExistence type="inferred from homology"/>
<dbReference type="STRING" id="1166340.SAMN05192583_3235"/>
<evidence type="ECO:0000259" key="8">
    <source>
        <dbReference type="PROSITE" id="PS51371"/>
    </source>
</evidence>
<evidence type="ECO:0000256" key="5">
    <source>
        <dbReference type="PIRSR" id="PIRSR004692-2"/>
    </source>
</evidence>
<dbReference type="SMART" id="SM00116">
    <property type="entry name" value="CBS"/>
    <property type="match status" value="2"/>
</dbReference>
<dbReference type="OrthoDB" id="9762536at2"/>
<dbReference type="PROSITE" id="PS51371">
    <property type="entry name" value="CBS"/>
    <property type="match status" value="2"/>
</dbReference>
<dbReference type="InterPro" id="IPR001347">
    <property type="entry name" value="SIS_dom"/>
</dbReference>
<feature type="site" description="Catalytically relevant" evidence="6">
    <location>
        <position position="65"/>
    </location>
</feature>
<dbReference type="GO" id="GO:1901135">
    <property type="term" value="P:carbohydrate derivative metabolic process"/>
    <property type="evidence" value="ECO:0007669"/>
    <property type="project" value="InterPro"/>
</dbReference>
<keyword evidence="2" id="KW-0677">Repeat</keyword>
<evidence type="ECO:0000256" key="7">
    <source>
        <dbReference type="PROSITE-ProRule" id="PRU00703"/>
    </source>
</evidence>
<comment type="similarity">
    <text evidence="1 4">Belongs to the SIS family. GutQ/KpsF subfamily.</text>
</comment>
<dbReference type="GO" id="GO:0005975">
    <property type="term" value="P:carbohydrate metabolic process"/>
    <property type="evidence" value="ECO:0007669"/>
    <property type="project" value="InterPro"/>
</dbReference>
<dbReference type="PANTHER" id="PTHR42745">
    <property type="match status" value="1"/>
</dbReference>
<dbReference type="Gene3D" id="3.40.50.10490">
    <property type="entry name" value="Glucose-6-phosphate isomerase like protein, domain 1"/>
    <property type="match status" value="1"/>
</dbReference>
<evidence type="ECO:0000256" key="3">
    <source>
        <dbReference type="ARBA" id="ARBA00023122"/>
    </source>
</evidence>
<dbReference type="InterPro" id="IPR046348">
    <property type="entry name" value="SIS_dom_sf"/>
</dbReference>
<name>A0A1H8I7S0_9SPHN</name>
<dbReference type="AlphaFoldDB" id="A0A1H8I7S0"/>
<dbReference type="PIRSF" id="PIRSF004692">
    <property type="entry name" value="KdsD_KpsF"/>
    <property type="match status" value="1"/>
</dbReference>
<dbReference type="Pfam" id="PF00571">
    <property type="entry name" value="CBS"/>
    <property type="match status" value="2"/>
</dbReference>
<organism evidence="10 11">
    <name type="scientific">Sphingomonas gellani</name>
    <dbReference type="NCBI Taxonomy" id="1166340"/>
    <lineage>
        <taxon>Bacteria</taxon>
        <taxon>Pseudomonadati</taxon>
        <taxon>Pseudomonadota</taxon>
        <taxon>Alphaproteobacteria</taxon>
        <taxon>Sphingomonadales</taxon>
        <taxon>Sphingomonadaceae</taxon>
        <taxon>Sphingomonas</taxon>
    </lineage>
</organism>
<feature type="domain" description="CBS" evidence="8">
    <location>
        <begin position="215"/>
        <end position="275"/>
    </location>
</feature>
<protein>
    <submittedName>
        <fullName evidence="10">Arabinose-5-phosphate isomerase</fullName>
    </submittedName>
</protein>
<feature type="domain" description="CBS" evidence="8">
    <location>
        <begin position="280"/>
        <end position="331"/>
    </location>
</feature>
<dbReference type="InterPro" id="IPR035474">
    <property type="entry name" value="SIS_Kpsf"/>
</dbReference>
<sequence length="331" mass="34626">MRSLALPRTSTKALVSAARTIEIERNALRTLAQALEEPGLSEAFELAVEAIAAVPGRLIVTGMGKSGIIGRKVAATMTSTGTPSIYLHPGEASHGDLGMITGNDVVLALSWSGETVELGNIIAYCRRFGVRLIVMTAAVDSTAAKAADICLVLPHVPEACPNQLAPTSSTTVQTVLGDALAIALIEQRGFSKSDFLTLHPGGRLGARLTTVEQLMGGGEDVPVVQTGATLMDATFEMSRKRYGSTAVVDGHGNLVGVFTDGDLRRSFASQHLQDAIQAHMTPNPLAVTPSTLSTDALRIMNDNAITVLFVCNGAKLIGAVHLHDLLRAGVA</sequence>
<dbReference type="InterPro" id="IPR046342">
    <property type="entry name" value="CBS_dom_sf"/>
</dbReference>
<feature type="site" description="Catalytically relevant" evidence="6">
    <location>
        <position position="199"/>
    </location>
</feature>
<dbReference type="Proteomes" id="UP000199206">
    <property type="component" value="Unassembled WGS sequence"/>
</dbReference>
<feature type="site" description="Catalytically relevant" evidence="6">
    <location>
        <position position="117"/>
    </location>
</feature>
<dbReference type="GO" id="GO:0097367">
    <property type="term" value="F:carbohydrate derivative binding"/>
    <property type="evidence" value="ECO:0007669"/>
    <property type="project" value="InterPro"/>
</dbReference>
<dbReference type="RefSeq" id="WP_093666746.1">
    <property type="nucleotide sequence ID" value="NZ_FOCF01000009.1"/>
</dbReference>
<evidence type="ECO:0000313" key="11">
    <source>
        <dbReference type="Proteomes" id="UP000199206"/>
    </source>
</evidence>
<evidence type="ECO:0000256" key="6">
    <source>
        <dbReference type="PIRSR" id="PIRSR004692-3"/>
    </source>
</evidence>
<keyword evidence="5" id="KW-0862">Zinc</keyword>
<keyword evidence="5" id="KW-0479">Metal-binding</keyword>
<gene>
    <name evidence="10" type="ORF">SAMN05192583_3235</name>
</gene>
<evidence type="ECO:0000313" key="10">
    <source>
        <dbReference type="EMBL" id="SEN64414.1"/>
    </source>
</evidence>
<dbReference type="PANTHER" id="PTHR42745:SF1">
    <property type="entry name" value="ARABINOSE 5-PHOSPHATE ISOMERASE KDSD"/>
    <property type="match status" value="1"/>
</dbReference>
<accession>A0A1H8I7S0</accession>
<feature type="domain" description="SIS" evidence="9">
    <location>
        <begin position="47"/>
        <end position="190"/>
    </location>
</feature>
<evidence type="ECO:0000256" key="2">
    <source>
        <dbReference type="ARBA" id="ARBA00022737"/>
    </source>
</evidence>
<dbReference type="SUPFAM" id="SSF53697">
    <property type="entry name" value="SIS domain"/>
    <property type="match status" value="1"/>
</dbReference>
<dbReference type="NCBIfam" id="TIGR00393">
    <property type="entry name" value="kpsF"/>
    <property type="match status" value="1"/>
</dbReference>
<dbReference type="InterPro" id="IPR000644">
    <property type="entry name" value="CBS_dom"/>
</dbReference>
<keyword evidence="10" id="KW-0413">Isomerase</keyword>
<reference evidence="11" key="1">
    <citation type="submission" date="2016-10" db="EMBL/GenBank/DDBJ databases">
        <authorList>
            <person name="Varghese N."/>
            <person name="Submissions S."/>
        </authorList>
    </citation>
    <scope>NUCLEOTIDE SEQUENCE [LARGE SCALE GENOMIC DNA]</scope>
    <source>
        <strain evidence="11">S6-262</strain>
    </source>
</reference>
<evidence type="ECO:0000259" key="9">
    <source>
        <dbReference type="PROSITE" id="PS51464"/>
    </source>
</evidence>
<dbReference type="GO" id="GO:0019146">
    <property type="term" value="F:arabinose-5-phosphate isomerase activity"/>
    <property type="evidence" value="ECO:0007669"/>
    <property type="project" value="UniProtKB-ARBA"/>
</dbReference>